<dbReference type="GO" id="GO:0005507">
    <property type="term" value="F:copper ion binding"/>
    <property type="evidence" value="ECO:0007669"/>
    <property type="project" value="TreeGrafter"/>
</dbReference>
<evidence type="ECO:0000256" key="5">
    <source>
        <dbReference type="ARBA" id="ARBA00022723"/>
    </source>
</evidence>
<comment type="function">
    <text evidence="2">Purine nucleoside enzyme that catalyzes the phosphorolysis of adenosine and inosine nucleosides, yielding D-ribose 1-phosphate and the respective free bases, adenine and hypoxanthine. Also catalyzes the phosphorolysis of S-methyl-5'-thioadenosine into adenine and S-methyl-5-thio-alpha-D-ribose 1-phosphate. Also has adenosine deaminase activity.</text>
</comment>
<comment type="caution">
    <text evidence="12">The sequence shown here is derived from an EMBL/GenBank/DDBJ whole genome shotgun (WGS) entry which is preliminary data.</text>
</comment>
<reference evidence="12 13" key="1">
    <citation type="submission" date="2018-08" db="EMBL/GenBank/DDBJ databases">
        <title>Murine metabolic-syndrome-specific gut microbial biobank.</title>
        <authorList>
            <person name="Liu C."/>
        </authorList>
    </citation>
    <scope>NUCLEOTIDE SEQUENCE [LARGE SCALE GENOMIC DNA]</scope>
    <source>
        <strain evidence="12 13">28</strain>
    </source>
</reference>
<dbReference type="SUPFAM" id="SSF64438">
    <property type="entry name" value="CNF1/YfiH-like putative cysteine hydrolases"/>
    <property type="match status" value="1"/>
</dbReference>
<dbReference type="PANTHER" id="PTHR30616:SF2">
    <property type="entry name" value="PURINE NUCLEOSIDE PHOSPHORYLASE LACC1"/>
    <property type="match status" value="1"/>
</dbReference>
<dbReference type="Pfam" id="PF02578">
    <property type="entry name" value="Cu-oxidase_4"/>
    <property type="match status" value="1"/>
</dbReference>
<comment type="catalytic activity">
    <reaction evidence="10">
        <text>S-methyl-5'-thioadenosine + phosphate = 5-(methylsulfanyl)-alpha-D-ribose 1-phosphate + adenine</text>
        <dbReference type="Rhea" id="RHEA:11852"/>
        <dbReference type="ChEBI" id="CHEBI:16708"/>
        <dbReference type="ChEBI" id="CHEBI:17509"/>
        <dbReference type="ChEBI" id="CHEBI:43474"/>
        <dbReference type="ChEBI" id="CHEBI:58533"/>
        <dbReference type="EC" id="2.4.2.28"/>
    </reaction>
    <physiologicalReaction direction="left-to-right" evidence="10">
        <dbReference type="Rhea" id="RHEA:11853"/>
    </physiologicalReaction>
</comment>
<evidence type="ECO:0000256" key="7">
    <source>
        <dbReference type="ARBA" id="ARBA00022833"/>
    </source>
</evidence>
<evidence type="ECO:0000256" key="11">
    <source>
        <dbReference type="RuleBase" id="RU361274"/>
    </source>
</evidence>
<dbReference type="GO" id="GO:0017061">
    <property type="term" value="F:S-methyl-5-thioadenosine phosphorylase activity"/>
    <property type="evidence" value="ECO:0007669"/>
    <property type="project" value="UniProtKB-EC"/>
</dbReference>
<evidence type="ECO:0000313" key="12">
    <source>
        <dbReference type="EMBL" id="NBH60514.1"/>
    </source>
</evidence>
<dbReference type="Proteomes" id="UP000446866">
    <property type="component" value="Unassembled WGS sequence"/>
</dbReference>
<dbReference type="InterPro" id="IPR003730">
    <property type="entry name" value="Cu_polyphenol_OxRdtase"/>
</dbReference>
<dbReference type="CDD" id="cd16833">
    <property type="entry name" value="YfiH"/>
    <property type="match status" value="1"/>
</dbReference>
<proteinExistence type="inferred from homology"/>
<accession>A0A845QGL8</accession>
<comment type="catalytic activity">
    <reaction evidence="9">
        <text>adenosine + phosphate = alpha-D-ribose 1-phosphate + adenine</text>
        <dbReference type="Rhea" id="RHEA:27642"/>
        <dbReference type="ChEBI" id="CHEBI:16335"/>
        <dbReference type="ChEBI" id="CHEBI:16708"/>
        <dbReference type="ChEBI" id="CHEBI:43474"/>
        <dbReference type="ChEBI" id="CHEBI:57720"/>
        <dbReference type="EC" id="2.4.2.1"/>
    </reaction>
    <physiologicalReaction direction="left-to-right" evidence="9">
        <dbReference type="Rhea" id="RHEA:27643"/>
    </physiologicalReaction>
</comment>
<dbReference type="EMBL" id="QXWK01000003">
    <property type="protein sequence ID" value="NBH60514.1"/>
    <property type="molecule type" value="Genomic_DNA"/>
</dbReference>
<dbReference type="InterPro" id="IPR038371">
    <property type="entry name" value="Cu_polyphenol_OxRdtase_sf"/>
</dbReference>
<evidence type="ECO:0000256" key="3">
    <source>
        <dbReference type="ARBA" id="ARBA00007353"/>
    </source>
</evidence>
<dbReference type="NCBIfam" id="TIGR00726">
    <property type="entry name" value="peptidoglycan editing factor PgeF"/>
    <property type="match status" value="1"/>
</dbReference>
<evidence type="ECO:0000256" key="10">
    <source>
        <dbReference type="ARBA" id="ARBA00049893"/>
    </source>
</evidence>
<dbReference type="PANTHER" id="PTHR30616">
    <property type="entry name" value="UNCHARACTERIZED PROTEIN YFIH"/>
    <property type="match status" value="1"/>
</dbReference>
<evidence type="ECO:0000313" key="13">
    <source>
        <dbReference type="Proteomes" id="UP000446866"/>
    </source>
</evidence>
<protein>
    <recommendedName>
        <fullName evidence="11">Purine nucleoside phosphorylase</fullName>
    </recommendedName>
</protein>
<sequence length="284" mass="31735">MEDFMLGGKRMKESTKNYKLHKLGERQYLTLNAFAAYPELVHLFTTRHGGVSGGCTASWNFGARTLDSEENIRQNYELLAETLGTGAESLVVSDQTHTTNIRVVQASDAGKGVTCPKDYEDVDGLVTDVPGIAIVTGHADCNAVFFYDPLKRVIGLAHSGWRGTLGGISREMVRKMKDCYGSSAENLITGLGPALCQDCFEVDTDVAQRFFDKDENYRNFSYQKGEKYYLDLKQIIRYDLLAEGILPEHFSDMNLCTKCHKDVFFSHRGHQGKRGIMAAAMMLR</sequence>
<keyword evidence="5" id="KW-0479">Metal-binding</keyword>
<keyword evidence="6" id="KW-0378">Hydrolase</keyword>
<comment type="catalytic activity">
    <reaction evidence="8">
        <text>adenosine + H2O + H(+) = inosine + NH4(+)</text>
        <dbReference type="Rhea" id="RHEA:24408"/>
        <dbReference type="ChEBI" id="CHEBI:15377"/>
        <dbReference type="ChEBI" id="CHEBI:15378"/>
        <dbReference type="ChEBI" id="CHEBI:16335"/>
        <dbReference type="ChEBI" id="CHEBI:17596"/>
        <dbReference type="ChEBI" id="CHEBI:28938"/>
        <dbReference type="EC" id="3.5.4.4"/>
    </reaction>
    <physiologicalReaction direction="left-to-right" evidence="8">
        <dbReference type="Rhea" id="RHEA:24409"/>
    </physiologicalReaction>
</comment>
<name>A0A845QGL8_9FIRM</name>
<evidence type="ECO:0000256" key="1">
    <source>
        <dbReference type="ARBA" id="ARBA00000553"/>
    </source>
</evidence>
<gene>
    <name evidence="12" type="primary">pgeF</name>
    <name evidence="12" type="ORF">D0435_02340</name>
</gene>
<comment type="similarity">
    <text evidence="3 11">Belongs to the purine nucleoside phosphorylase YfiH/LACC1 family.</text>
</comment>
<evidence type="ECO:0000256" key="6">
    <source>
        <dbReference type="ARBA" id="ARBA00022801"/>
    </source>
</evidence>
<dbReference type="InterPro" id="IPR011324">
    <property type="entry name" value="Cytotoxic_necrot_fac-like_cat"/>
</dbReference>
<keyword evidence="7" id="KW-0862">Zinc</keyword>
<keyword evidence="4" id="KW-0808">Transferase</keyword>
<comment type="catalytic activity">
    <reaction evidence="1">
        <text>inosine + phosphate = alpha-D-ribose 1-phosphate + hypoxanthine</text>
        <dbReference type="Rhea" id="RHEA:27646"/>
        <dbReference type="ChEBI" id="CHEBI:17368"/>
        <dbReference type="ChEBI" id="CHEBI:17596"/>
        <dbReference type="ChEBI" id="CHEBI:43474"/>
        <dbReference type="ChEBI" id="CHEBI:57720"/>
        <dbReference type="EC" id="2.4.2.1"/>
    </reaction>
    <physiologicalReaction direction="left-to-right" evidence="1">
        <dbReference type="Rhea" id="RHEA:27647"/>
    </physiologicalReaction>
</comment>
<evidence type="ECO:0000256" key="2">
    <source>
        <dbReference type="ARBA" id="ARBA00003215"/>
    </source>
</evidence>
<evidence type="ECO:0000256" key="9">
    <source>
        <dbReference type="ARBA" id="ARBA00048968"/>
    </source>
</evidence>
<keyword evidence="13" id="KW-1185">Reference proteome</keyword>
<dbReference type="AlphaFoldDB" id="A0A845QGL8"/>
<evidence type="ECO:0000256" key="4">
    <source>
        <dbReference type="ARBA" id="ARBA00022679"/>
    </source>
</evidence>
<dbReference type="Gene3D" id="3.60.140.10">
    <property type="entry name" value="CNF1/YfiH-like putative cysteine hydrolases"/>
    <property type="match status" value="1"/>
</dbReference>
<evidence type="ECO:0000256" key="8">
    <source>
        <dbReference type="ARBA" id="ARBA00047989"/>
    </source>
</evidence>
<dbReference type="GO" id="GO:0016787">
    <property type="term" value="F:hydrolase activity"/>
    <property type="evidence" value="ECO:0007669"/>
    <property type="project" value="UniProtKB-KW"/>
</dbReference>
<organism evidence="12 13">
    <name type="scientific">Anaerotruncus colihominis</name>
    <dbReference type="NCBI Taxonomy" id="169435"/>
    <lineage>
        <taxon>Bacteria</taxon>
        <taxon>Bacillati</taxon>
        <taxon>Bacillota</taxon>
        <taxon>Clostridia</taxon>
        <taxon>Eubacteriales</taxon>
        <taxon>Oscillospiraceae</taxon>
        <taxon>Anaerotruncus</taxon>
    </lineage>
</organism>